<dbReference type="InterPro" id="IPR051533">
    <property type="entry name" value="WaaL-like"/>
</dbReference>
<dbReference type="EMBL" id="JBHUIY010000026">
    <property type="protein sequence ID" value="MFD2234715.1"/>
    <property type="molecule type" value="Genomic_DNA"/>
</dbReference>
<dbReference type="InterPro" id="IPR007016">
    <property type="entry name" value="O-antigen_ligase-rel_domated"/>
</dbReference>
<feature type="domain" description="O-antigen ligase-related" evidence="6">
    <location>
        <begin position="177"/>
        <end position="329"/>
    </location>
</feature>
<feature type="transmembrane region" description="Helical" evidence="5">
    <location>
        <begin position="93"/>
        <end position="110"/>
    </location>
</feature>
<keyword evidence="4 5" id="KW-0472">Membrane</keyword>
<feature type="transmembrane region" description="Helical" evidence="5">
    <location>
        <begin position="318"/>
        <end position="342"/>
    </location>
</feature>
<evidence type="ECO:0000256" key="4">
    <source>
        <dbReference type="ARBA" id="ARBA00023136"/>
    </source>
</evidence>
<feature type="transmembrane region" description="Helical" evidence="5">
    <location>
        <begin position="62"/>
        <end position="81"/>
    </location>
</feature>
<dbReference type="PANTHER" id="PTHR37422">
    <property type="entry name" value="TEICHURONIC ACID BIOSYNTHESIS PROTEIN TUAE"/>
    <property type="match status" value="1"/>
</dbReference>
<keyword evidence="2 5" id="KW-0812">Transmembrane</keyword>
<keyword evidence="8" id="KW-1185">Reference proteome</keyword>
<evidence type="ECO:0000313" key="8">
    <source>
        <dbReference type="Proteomes" id="UP001597296"/>
    </source>
</evidence>
<name>A0ABW5CF20_9PROT</name>
<comment type="caution">
    <text evidence="7">The sequence shown here is derived from an EMBL/GenBank/DDBJ whole genome shotgun (WGS) entry which is preliminary data.</text>
</comment>
<feature type="transmembrane region" description="Helical" evidence="5">
    <location>
        <begin position="349"/>
        <end position="367"/>
    </location>
</feature>
<feature type="transmembrane region" description="Helical" evidence="5">
    <location>
        <begin position="117"/>
        <end position="140"/>
    </location>
</feature>
<keyword evidence="7" id="KW-0436">Ligase</keyword>
<evidence type="ECO:0000259" key="6">
    <source>
        <dbReference type="Pfam" id="PF04932"/>
    </source>
</evidence>
<evidence type="ECO:0000256" key="5">
    <source>
        <dbReference type="SAM" id="Phobius"/>
    </source>
</evidence>
<evidence type="ECO:0000256" key="1">
    <source>
        <dbReference type="ARBA" id="ARBA00004141"/>
    </source>
</evidence>
<comment type="subcellular location">
    <subcellularLocation>
        <location evidence="1">Membrane</location>
        <topology evidence="1">Multi-pass membrane protein</topology>
    </subcellularLocation>
</comment>
<protein>
    <submittedName>
        <fullName evidence="7">O-antigen ligase family protein</fullName>
    </submittedName>
</protein>
<dbReference type="Pfam" id="PF04932">
    <property type="entry name" value="Wzy_C"/>
    <property type="match status" value="1"/>
</dbReference>
<sequence>MILSPRPSPLALVFALAALLAPMMAAIVPKGVAPLFVVVGLAVLPLFRRAQGHWPRPDRAALAALAALTLLGLASLAWSRGLPGDGAMWLRQAVPLLLLGPAVVAAAATLTAPERRLVGRATLAGCLLGLGVYLFGHFALGLRTQPGLVAAAMMSWPALAACTATARPRLAGGLLLLVVTAFGVGFGSLSAALVMGLGAGAALVTWFAPRRGPVLIAAALAGWILAVPLVATHLPTPEEAANRLPMIASSTVHRLAIYRGTGELVMHAPWFGQGVNAARSLPEGQNQIINYVFYVGDKRFSALSELIPLHPHNALLQLWLELGLAGAVTAILLLAAVVRLILRRTEGSSRLWAMAALTGVFGVLNVSFGAWQSWWLCLMLVLAATVRAVSPPPAPRP</sequence>
<evidence type="ECO:0000256" key="3">
    <source>
        <dbReference type="ARBA" id="ARBA00022989"/>
    </source>
</evidence>
<proteinExistence type="predicted"/>
<keyword evidence="3 5" id="KW-1133">Transmembrane helix</keyword>
<feature type="transmembrane region" description="Helical" evidence="5">
    <location>
        <begin position="174"/>
        <end position="207"/>
    </location>
</feature>
<dbReference type="PANTHER" id="PTHR37422:SF13">
    <property type="entry name" value="LIPOPOLYSACCHARIDE BIOSYNTHESIS PROTEIN PA4999-RELATED"/>
    <property type="match status" value="1"/>
</dbReference>
<dbReference type="RefSeq" id="WP_377317207.1">
    <property type="nucleotide sequence ID" value="NZ_JBHUIY010000026.1"/>
</dbReference>
<feature type="transmembrane region" description="Helical" evidence="5">
    <location>
        <begin position="35"/>
        <end position="50"/>
    </location>
</feature>
<reference evidence="8" key="1">
    <citation type="journal article" date="2019" name="Int. J. Syst. Evol. Microbiol.">
        <title>The Global Catalogue of Microorganisms (GCM) 10K type strain sequencing project: providing services to taxonomists for standard genome sequencing and annotation.</title>
        <authorList>
            <consortium name="The Broad Institute Genomics Platform"/>
            <consortium name="The Broad Institute Genome Sequencing Center for Infectious Disease"/>
            <person name="Wu L."/>
            <person name="Ma J."/>
        </authorList>
    </citation>
    <scope>NUCLEOTIDE SEQUENCE [LARGE SCALE GENOMIC DNA]</scope>
    <source>
        <strain evidence="8">KCTC 15012</strain>
    </source>
</reference>
<dbReference type="Proteomes" id="UP001597296">
    <property type="component" value="Unassembled WGS sequence"/>
</dbReference>
<gene>
    <name evidence="7" type="ORF">ACFSNB_12950</name>
</gene>
<evidence type="ECO:0000256" key="2">
    <source>
        <dbReference type="ARBA" id="ARBA00022692"/>
    </source>
</evidence>
<evidence type="ECO:0000313" key="7">
    <source>
        <dbReference type="EMBL" id="MFD2234715.1"/>
    </source>
</evidence>
<accession>A0ABW5CF20</accession>
<feature type="transmembrane region" description="Helical" evidence="5">
    <location>
        <begin position="214"/>
        <end position="234"/>
    </location>
</feature>
<organism evidence="7 8">
    <name type="scientific">Phaeospirillum tilakii</name>
    <dbReference type="NCBI Taxonomy" id="741673"/>
    <lineage>
        <taxon>Bacteria</taxon>
        <taxon>Pseudomonadati</taxon>
        <taxon>Pseudomonadota</taxon>
        <taxon>Alphaproteobacteria</taxon>
        <taxon>Rhodospirillales</taxon>
        <taxon>Rhodospirillaceae</taxon>
        <taxon>Phaeospirillum</taxon>
    </lineage>
</organism>
<dbReference type="GO" id="GO:0016874">
    <property type="term" value="F:ligase activity"/>
    <property type="evidence" value="ECO:0007669"/>
    <property type="project" value="UniProtKB-KW"/>
</dbReference>